<dbReference type="OMA" id="WLHEAVV"/>
<evidence type="ECO:0000256" key="1">
    <source>
        <dbReference type="SAM" id="MobiDB-lite"/>
    </source>
</evidence>
<gene>
    <name evidence="2" type="ORF">SORBI_3002G372900</name>
</gene>
<dbReference type="InParanoid" id="A0A1W0W761"/>
<dbReference type="Proteomes" id="UP000000768">
    <property type="component" value="Chromosome 2"/>
</dbReference>
<feature type="compositionally biased region" description="Polar residues" evidence="1">
    <location>
        <begin position="1"/>
        <end position="12"/>
    </location>
</feature>
<reference evidence="2 3" key="1">
    <citation type="journal article" date="2009" name="Nature">
        <title>The Sorghum bicolor genome and the diversification of grasses.</title>
        <authorList>
            <person name="Paterson A.H."/>
            <person name="Bowers J.E."/>
            <person name="Bruggmann R."/>
            <person name="Dubchak I."/>
            <person name="Grimwood J."/>
            <person name="Gundlach H."/>
            <person name="Haberer G."/>
            <person name="Hellsten U."/>
            <person name="Mitros T."/>
            <person name="Poliakov A."/>
            <person name="Schmutz J."/>
            <person name="Spannagl M."/>
            <person name="Tang H."/>
            <person name="Wang X."/>
            <person name="Wicker T."/>
            <person name="Bharti A.K."/>
            <person name="Chapman J."/>
            <person name="Feltus F.A."/>
            <person name="Gowik U."/>
            <person name="Grigoriev I.V."/>
            <person name="Lyons E."/>
            <person name="Maher C.A."/>
            <person name="Martis M."/>
            <person name="Narechania A."/>
            <person name="Otillar R.P."/>
            <person name="Penning B.W."/>
            <person name="Salamov A.A."/>
            <person name="Wang Y."/>
            <person name="Zhang L."/>
            <person name="Carpita N.C."/>
            <person name="Freeling M."/>
            <person name="Gingle A.R."/>
            <person name="Hash C.T."/>
            <person name="Keller B."/>
            <person name="Klein P."/>
            <person name="Kresovich S."/>
            <person name="McCann M.C."/>
            <person name="Ming R."/>
            <person name="Peterson D.G."/>
            <person name="Mehboob-ur-Rahman"/>
            <person name="Ware D."/>
            <person name="Westhoff P."/>
            <person name="Mayer K.F."/>
            <person name="Messing J."/>
            <person name="Rokhsar D.S."/>
        </authorList>
    </citation>
    <scope>NUCLEOTIDE SEQUENCE [LARGE SCALE GENOMIC DNA]</scope>
    <source>
        <strain evidence="3">cv. BTx623</strain>
    </source>
</reference>
<dbReference type="Gramene" id="OQU90249">
    <property type="protein sequence ID" value="OQU90249"/>
    <property type="gene ID" value="SORBI_3002G372900"/>
</dbReference>
<accession>A0A1W0W761</accession>
<reference evidence="3" key="2">
    <citation type="journal article" date="2018" name="Plant J.">
        <title>The Sorghum bicolor reference genome: improved assembly, gene annotations, a transcriptome atlas, and signatures of genome organization.</title>
        <authorList>
            <person name="McCormick R.F."/>
            <person name="Truong S.K."/>
            <person name="Sreedasyam A."/>
            <person name="Jenkins J."/>
            <person name="Shu S."/>
            <person name="Sims D."/>
            <person name="Kennedy M."/>
            <person name="Amirebrahimi M."/>
            <person name="Weers B.D."/>
            <person name="McKinley B."/>
            <person name="Mattison A."/>
            <person name="Morishige D.T."/>
            <person name="Grimwood J."/>
            <person name="Schmutz J."/>
            <person name="Mullet J.E."/>
        </authorList>
    </citation>
    <scope>NUCLEOTIDE SEQUENCE [LARGE SCALE GENOMIC DNA]</scope>
    <source>
        <strain evidence="3">cv. BTx623</strain>
    </source>
</reference>
<proteinExistence type="predicted"/>
<name>A0A1W0W761_SORBI</name>
<dbReference type="AlphaFoldDB" id="A0A1W0W761"/>
<evidence type="ECO:0000313" key="3">
    <source>
        <dbReference type="Proteomes" id="UP000000768"/>
    </source>
</evidence>
<protein>
    <submittedName>
        <fullName evidence="2">Uncharacterized protein</fullName>
    </submittedName>
</protein>
<dbReference type="EMBL" id="CM000761">
    <property type="protein sequence ID" value="OQU90249.1"/>
    <property type="molecule type" value="Genomic_DNA"/>
</dbReference>
<evidence type="ECO:0000313" key="2">
    <source>
        <dbReference type="EMBL" id="OQU90249.1"/>
    </source>
</evidence>
<organism evidence="2 3">
    <name type="scientific">Sorghum bicolor</name>
    <name type="common">Sorghum</name>
    <name type="synonym">Sorghum vulgare</name>
    <dbReference type="NCBI Taxonomy" id="4558"/>
    <lineage>
        <taxon>Eukaryota</taxon>
        <taxon>Viridiplantae</taxon>
        <taxon>Streptophyta</taxon>
        <taxon>Embryophyta</taxon>
        <taxon>Tracheophyta</taxon>
        <taxon>Spermatophyta</taxon>
        <taxon>Magnoliopsida</taxon>
        <taxon>Liliopsida</taxon>
        <taxon>Poales</taxon>
        <taxon>Poaceae</taxon>
        <taxon>PACMAD clade</taxon>
        <taxon>Panicoideae</taxon>
        <taxon>Andropogonodae</taxon>
        <taxon>Andropogoneae</taxon>
        <taxon>Sorghinae</taxon>
        <taxon>Sorghum</taxon>
    </lineage>
</organism>
<keyword evidence="3" id="KW-1185">Reference proteome</keyword>
<feature type="region of interest" description="Disordered" evidence="1">
    <location>
        <begin position="1"/>
        <end position="28"/>
    </location>
</feature>
<sequence length="115" mass="12238">MDGGSTRLSSCTPLGLSHGGGGTETTPSKLQLLPWFDEAVVVVAADDDRDDLAGSATAAKAGKRRWSTAQAVLARGVKVLLSEVVEMIRTKFERSIPAAKFGHTSDEGRHPFIWS</sequence>
<dbReference type="OrthoDB" id="689923at2759"/>